<evidence type="ECO:0000313" key="1">
    <source>
        <dbReference type="EMBL" id="QXT40899.1"/>
    </source>
</evidence>
<dbReference type="KEGG" id="gce:KYE46_06645"/>
<name>A0A8F6YBE8_9RHOB</name>
<dbReference type="Pfam" id="PF02515">
    <property type="entry name" value="CoA_transf_3"/>
    <property type="match status" value="1"/>
</dbReference>
<protein>
    <submittedName>
        <fullName evidence="1">CoA transferase</fullName>
    </submittedName>
</protein>
<dbReference type="EMBL" id="CP079194">
    <property type="protein sequence ID" value="QXT40899.1"/>
    <property type="molecule type" value="Genomic_DNA"/>
</dbReference>
<accession>A0A8F6YBE8</accession>
<dbReference type="Proteomes" id="UP000825009">
    <property type="component" value="Chromosome"/>
</dbReference>
<gene>
    <name evidence="1" type="ORF">KYE46_06645</name>
</gene>
<sequence>MTASEQSQAASAGKGPLDGVVVLDLSRILAGPTCTQVLGDLGATIIKIEHPERGDDTRTWGPPFALGEDGEATDLSSYFMCANRNKLSVAVDIATPEGQETIQQIAARADILIENFKPGGLEKYGLDHRTVLATYQQLIYCSISGFGHTGPNREKPGYDLMAQGYSGIMSLTGEADGAPVKVAVGIADVMTGMYASVGILAALRHRDQTGEGQHVDLSLVDASLAWMINEGVAHLTTGKPRPRRGHQHATIVPYQTFACADGFVLVAVGNDLQYTRFCDFLGRPDLADDPRFATNSARVVNREVLIPMLEALMTEHSQAEIVAGLEARKVPVGPVNTVEQAFASDQAKAREMRIDMAKEGIDRGAVELIGNPLKFSATPVTYRRPPPHLGEDTQAVLEWLEGKRAAPEG</sequence>
<organism evidence="1 2">
    <name type="scientific">Gymnodinialimonas ceratoperidinii</name>
    <dbReference type="NCBI Taxonomy" id="2856823"/>
    <lineage>
        <taxon>Bacteria</taxon>
        <taxon>Pseudomonadati</taxon>
        <taxon>Pseudomonadota</taxon>
        <taxon>Alphaproteobacteria</taxon>
        <taxon>Rhodobacterales</taxon>
        <taxon>Paracoccaceae</taxon>
        <taxon>Gymnodinialimonas</taxon>
    </lineage>
</organism>
<dbReference type="GO" id="GO:0008410">
    <property type="term" value="F:CoA-transferase activity"/>
    <property type="evidence" value="ECO:0007669"/>
    <property type="project" value="TreeGrafter"/>
</dbReference>
<proteinExistence type="predicted"/>
<reference evidence="1 2" key="1">
    <citation type="submission" date="2021-07" db="EMBL/GenBank/DDBJ databases">
        <title>A novel Jannaschia species isolated from marine dinoflagellate Ceratoperidinium margalefii.</title>
        <authorList>
            <person name="Jiang Y."/>
            <person name="Li Z."/>
        </authorList>
    </citation>
    <scope>NUCLEOTIDE SEQUENCE [LARGE SCALE GENOMIC DNA]</scope>
    <source>
        <strain evidence="1 2">J12C1-MA-4</strain>
    </source>
</reference>
<keyword evidence="2" id="KW-1185">Reference proteome</keyword>
<dbReference type="InterPro" id="IPR050483">
    <property type="entry name" value="CoA-transferase_III_domain"/>
</dbReference>
<dbReference type="PANTHER" id="PTHR48207:SF3">
    <property type="entry name" value="SUCCINATE--HYDROXYMETHYLGLUTARATE COA-TRANSFERASE"/>
    <property type="match status" value="1"/>
</dbReference>
<evidence type="ECO:0000313" key="2">
    <source>
        <dbReference type="Proteomes" id="UP000825009"/>
    </source>
</evidence>
<dbReference type="AlphaFoldDB" id="A0A8F6YBE8"/>
<keyword evidence="1" id="KW-0808">Transferase</keyword>
<dbReference type="InterPro" id="IPR003673">
    <property type="entry name" value="CoA-Trfase_fam_III"/>
</dbReference>
<dbReference type="RefSeq" id="WP_219004337.1">
    <property type="nucleotide sequence ID" value="NZ_CP079194.1"/>
</dbReference>
<dbReference type="PANTHER" id="PTHR48207">
    <property type="entry name" value="SUCCINATE--HYDROXYMETHYLGLUTARATE COA-TRANSFERASE"/>
    <property type="match status" value="1"/>
</dbReference>